<dbReference type="SUPFAM" id="SSF52540">
    <property type="entry name" value="P-loop containing nucleoside triphosphate hydrolases"/>
    <property type="match status" value="1"/>
</dbReference>
<dbReference type="Pfam" id="PF09994">
    <property type="entry name" value="T6SS_Tle1-like_cat"/>
    <property type="match status" value="1"/>
</dbReference>
<evidence type="ECO:0000256" key="1">
    <source>
        <dbReference type="SAM" id="MobiDB-lite"/>
    </source>
</evidence>
<keyword evidence="2" id="KW-0812">Transmembrane</keyword>
<dbReference type="PANTHER" id="PTHR33840">
    <property type="match status" value="1"/>
</dbReference>
<feature type="compositionally biased region" description="Polar residues" evidence="1">
    <location>
        <begin position="45"/>
        <end position="54"/>
    </location>
</feature>
<evidence type="ECO:0000259" key="4">
    <source>
        <dbReference type="Pfam" id="PF09994"/>
    </source>
</evidence>
<feature type="compositionally biased region" description="Basic and acidic residues" evidence="1">
    <location>
        <begin position="35"/>
        <end position="44"/>
    </location>
</feature>
<comment type="caution">
    <text evidence="5">The sequence shown here is derived from an EMBL/GenBank/DDBJ whole genome shotgun (WGS) entry which is preliminary data.</text>
</comment>
<evidence type="ECO:0000259" key="3">
    <source>
        <dbReference type="Pfam" id="PF01926"/>
    </source>
</evidence>
<dbReference type="GO" id="GO:0005525">
    <property type="term" value="F:GTP binding"/>
    <property type="evidence" value="ECO:0007669"/>
    <property type="project" value="InterPro"/>
</dbReference>
<sequence>MVLREQKIPLDASGEPSIKYKQCASKELRSLATRLDEESIEKATDPSSSGNSKAQIEPLDPCADCKTVHLPKRIVCCVDGTWMGSDGVAGNESGNASNIFRIWASVKEGIVQDVHGNKRLQLRKYFKGVGTDLELTAIPRLYAGITGSGCEDLISRVYKFCAFNCCPSRDEIYFFGYSRGAYVVRAVAALFHHLRTINPKSEEFDKSYNESLHTYHQSRSKKGVGKHDHETFRHTQTDTLAAAPIRFIGVIDTVKAFNDAGLYDISQTPNIANIRHALAILERRKAFSPEKFINLDSPRQIDTTRETSDHSGTQARPTCTETWFLGSHANLGGSLPQDGLSLWPLQYLLSEAQETGLVLEFQSLVSIEIQNPLEYSMPQDPGKFQSITYKNGLTVSMWDLEAIFASPGFNASVNITASVLGSLLEEERQISGLEEGSSDCPVNTIIHPSVYYHDDCTEMGLLHINKLDGRNRIRKYIQNIKISRDELFWNNPFRQRFDLALGNLRVLVCGGQGAGKSTVINLVADQELATVNPDIEATYHNIYQELPAQAEDKKFVFHDSQGWNSGSDAQFSIVSEFLENRRRQSDFSEQLHCIWYCIKYSQNRIEAVDRRFFDEVNSEGVTIILVFTNCDTLQDSCYVDAIRQYEKEKGNLRRTGGVKEVPQELYPDISCRLDQIYKEKKQSIARNFLSSLGKNLPYVFVAKDGSEGFKKSEYQDHIQDLDNLVSQTESARRSPALRKIHNQAVGSRISEILPIVCDEAAKVIPRPGRYGAFEVEIPNYFGLSVAPNSYFENLSDIFAETRNMRNGVIRRSDSSIPLIYGPKLLGMASAATAFFYEVLPMLYLGSATSAVGVVAVYAEARSKFYRTKAILVELAFLILVYDRLVWFGYPDIERDMMARAWIRALSCAPDIEEKVQNDLSIWGSNDLEGLLLGVVQKFRFVGDNMDAESGGQEAPS</sequence>
<reference evidence="5 6" key="1">
    <citation type="submission" date="2019-06" db="EMBL/GenBank/DDBJ databases">
        <authorList>
            <person name="Palmer J.M."/>
        </authorList>
    </citation>
    <scope>NUCLEOTIDE SEQUENCE [LARGE SCALE GENOMIC DNA]</scope>
    <source>
        <strain evidence="5 6">TWF102</strain>
    </source>
</reference>
<dbReference type="PANTHER" id="PTHR33840:SF1">
    <property type="entry name" value="TLE1 PHOSPHOLIPASE DOMAIN-CONTAINING PROTEIN"/>
    <property type="match status" value="1"/>
</dbReference>
<keyword evidence="2" id="KW-1133">Transmembrane helix</keyword>
<name>A0A7C8NNG8_ORBOL</name>
<evidence type="ECO:0008006" key="7">
    <source>
        <dbReference type="Google" id="ProtNLM"/>
    </source>
</evidence>
<proteinExistence type="predicted"/>
<protein>
    <recommendedName>
        <fullName evidence="7">DUF2235 domain-containing protein</fullName>
    </recommendedName>
</protein>
<feature type="region of interest" description="Disordered" evidence="1">
    <location>
        <begin position="35"/>
        <end position="56"/>
    </location>
</feature>
<dbReference type="Gene3D" id="3.40.50.300">
    <property type="entry name" value="P-loop containing nucleotide triphosphate hydrolases"/>
    <property type="match status" value="1"/>
</dbReference>
<feature type="transmembrane region" description="Helical" evidence="2">
    <location>
        <begin position="870"/>
        <end position="889"/>
    </location>
</feature>
<evidence type="ECO:0000256" key="2">
    <source>
        <dbReference type="SAM" id="Phobius"/>
    </source>
</evidence>
<dbReference type="EMBL" id="WIQW01000036">
    <property type="protein sequence ID" value="KAF3096718.1"/>
    <property type="molecule type" value="Genomic_DNA"/>
</dbReference>
<dbReference type="CDD" id="cd00882">
    <property type="entry name" value="Ras_like_GTPase"/>
    <property type="match status" value="1"/>
</dbReference>
<dbReference type="Pfam" id="PF01926">
    <property type="entry name" value="MMR_HSR1"/>
    <property type="match status" value="1"/>
</dbReference>
<feature type="domain" description="T6SS Phospholipase effector Tle1-like catalytic" evidence="4">
    <location>
        <begin position="72"/>
        <end position="351"/>
    </location>
</feature>
<dbReference type="InterPro" id="IPR006073">
    <property type="entry name" value="GTP-bd"/>
</dbReference>
<dbReference type="Proteomes" id="UP000475325">
    <property type="component" value="Unassembled WGS sequence"/>
</dbReference>
<dbReference type="InterPro" id="IPR018712">
    <property type="entry name" value="Tle1-like_cat"/>
</dbReference>
<evidence type="ECO:0000313" key="6">
    <source>
        <dbReference type="Proteomes" id="UP000475325"/>
    </source>
</evidence>
<gene>
    <name evidence="5" type="ORF">TWF102_006562</name>
</gene>
<dbReference type="AlphaFoldDB" id="A0A7C8NNG8"/>
<accession>A0A7C8NNG8</accession>
<feature type="domain" description="G" evidence="3">
    <location>
        <begin position="505"/>
        <end position="628"/>
    </location>
</feature>
<organism evidence="5 6">
    <name type="scientific">Orbilia oligospora</name>
    <name type="common">Nematode-trapping fungus</name>
    <name type="synonym">Arthrobotrys oligospora</name>
    <dbReference type="NCBI Taxonomy" id="2813651"/>
    <lineage>
        <taxon>Eukaryota</taxon>
        <taxon>Fungi</taxon>
        <taxon>Dikarya</taxon>
        <taxon>Ascomycota</taxon>
        <taxon>Pezizomycotina</taxon>
        <taxon>Orbiliomycetes</taxon>
        <taxon>Orbiliales</taxon>
        <taxon>Orbiliaceae</taxon>
        <taxon>Orbilia</taxon>
    </lineage>
</organism>
<dbReference type="InterPro" id="IPR027417">
    <property type="entry name" value="P-loop_NTPase"/>
</dbReference>
<keyword evidence="2" id="KW-0472">Membrane</keyword>
<feature type="transmembrane region" description="Helical" evidence="2">
    <location>
        <begin position="833"/>
        <end position="858"/>
    </location>
</feature>
<evidence type="ECO:0000313" key="5">
    <source>
        <dbReference type="EMBL" id="KAF3096718.1"/>
    </source>
</evidence>